<reference evidence="2 3" key="1">
    <citation type="journal article" date="2016" name="Nat. Commun.">
        <title>Thousands of microbial genomes shed light on interconnected biogeochemical processes in an aquifer system.</title>
        <authorList>
            <person name="Anantharaman K."/>
            <person name="Brown C.T."/>
            <person name="Hug L.A."/>
            <person name="Sharon I."/>
            <person name="Castelle C.J."/>
            <person name="Probst A.J."/>
            <person name="Thomas B.C."/>
            <person name="Singh A."/>
            <person name="Wilkins M.J."/>
            <person name="Karaoz U."/>
            <person name="Brodie E.L."/>
            <person name="Williams K.H."/>
            <person name="Hubbard S.S."/>
            <person name="Banfield J.F."/>
        </authorList>
    </citation>
    <scope>NUCLEOTIDE SEQUENCE [LARGE SCALE GENOMIC DNA]</scope>
</reference>
<evidence type="ECO:0000313" key="3">
    <source>
        <dbReference type="Proteomes" id="UP000179129"/>
    </source>
</evidence>
<dbReference type="PROSITE" id="PS50151">
    <property type="entry name" value="UVR"/>
    <property type="match status" value="1"/>
</dbReference>
<protein>
    <recommendedName>
        <fullName evidence="1">UVR domain-containing protein</fullName>
    </recommendedName>
</protein>
<dbReference type="Pfam" id="PF02151">
    <property type="entry name" value="UVR"/>
    <property type="match status" value="1"/>
</dbReference>
<gene>
    <name evidence="2" type="ORF">A3F83_00590</name>
</gene>
<dbReference type="Proteomes" id="UP000179129">
    <property type="component" value="Unassembled WGS sequence"/>
</dbReference>
<comment type="caution">
    <text evidence="2">The sequence shown here is derived from an EMBL/GenBank/DDBJ whole genome shotgun (WGS) entry which is preliminary data.</text>
</comment>
<dbReference type="AlphaFoldDB" id="A0A1F5YKA2"/>
<accession>A0A1F5YKA2</accession>
<sequence length="260" mass="30743">MSHDISHILKNWEFDPGKSYRKIVGDDGREKIQVRVDNAAFQGVLQMEMDGRPDGKQPYGYDFALDYYRLSLKRYEKAHGTARGFKLDPASCSELFDESLRIYNRYVFLLQLQDYQRVIRDTERNMELFRFVNRHASREKDRMNLERWWPYILRINGTARAMLTMQEDQDFDAALKIVENTGEKIQNLPRIEVEEFETEKERSLKALAEMEKAIRAHIPQTEIEKLQTDLNRAVAEERFEDAARLRDELEGHKSSEKSLD</sequence>
<evidence type="ECO:0000259" key="1">
    <source>
        <dbReference type="PROSITE" id="PS50151"/>
    </source>
</evidence>
<dbReference type="EMBL" id="MFIX01000260">
    <property type="protein sequence ID" value="OGG00397.1"/>
    <property type="molecule type" value="Genomic_DNA"/>
</dbReference>
<proteinExistence type="predicted"/>
<evidence type="ECO:0000313" key="2">
    <source>
        <dbReference type="EMBL" id="OGG00397.1"/>
    </source>
</evidence>
<feature type="domain" description="UVR" evidence="1">
    <location>
        <begin position="220"/>
        <end position="255"/>
    </location>
</feature>
<name>A0A1F5YKA2_9BACT</name>
<dbReference type="STRING" id="1817867.A3F83_00590"/>
<organism evidence="2 3">
    <name type="scientific">Candidatus Glassbacteria bacterium RIFCSPLOWO2_12_FULL_58_11</name>
    <dbReference type="NCBI Taxonomy" id="1817867"/>
    <lineage>
        <taxon>Bacteria</taxon>
        <taxon>Candidatus Glassiibacteriota</taxon>
    </lineage>
</organism>
<dbReference type="InterPro" id="IPR001943">
    <property type="entry name" value="UVR_dom"/>
</dbReference>